<name>A0A8H6FMW2_9LECA</name>
<feature type="transmembrane region" description="Helical" evidence="6">
    <location>
        <begin position="99"/>
        <end position="122"/>
    </location>
</feature>
<sequence length="351" mass="38540">MYANFLLVFRARTSRIIIWFPLQPCHILLMSPVLNATPTLPADMNSSTLPSAAADPALYANRYHTLMAGVTVLLVLPTLAVILRLLSRWIAGAGLWFDDYAVILAWLFALGPSIALIVAIHIGFGEHIEILPASTIFAVFKVLYAFSLTFIMAMITVKFSVILFLYRIFPIVHFRRILVGAAIFVVCLGVSLFPVSIWTCTPIHDFWTTLGGGVKSRSGGRCVNTQLFYLVSGAINTVTDFALLALPIPLLWRLRTGKLQKSILTVIFTVGLTVCAVSINRLIILSRFQHAKLSQLGRLDITWNYVAPATWTAAEPAVAVISACLPSLRPLFVRNHLGPSLPANPDVSAEQ</sequence>
<dbReference type="Proteomes" id="UP000578531">
    <property type="component" value="Unassembled WGS sequence"/>
</dbReference>
<keyword evidence="3 6" id="KW-1133">Transmembrane helix</keyword>
<dbReference type="InterPro" id="IPR052337">
    <property type="entry name" value="SAT4-like"/>
</dbReference>
<evidence type="ECO:0000256" key="2">
    <source>
        <dbReference type="ARBA" id="ARBA00022692"/>
    </source>
</evidence>
<dbReference type="GeneID" id="59292061"/>
<comment type="caution">
    <text evidence="8">The sequence shown here is derived from an EMBL/GenBank/DDBJ whole genome shotgun (WGS) entry which is preliminary data.</text>
</comment>
<comment type="similarity">
    <text evidence="5">Belongs to the SAT4 family.</text>
</comment>
<evidence type="ECO:0000256" key="3">
    <source>
        <dbReference type="ARBA" id="ARBA00022989"/>
    </source>
</evidence>
<evidence type="ECO:0000256" key="6">
    <source>
        <dbReference type="SAM" id="Phobius"/>
    </source>
</evidence>
<dbReference type="EMBL" id="JACCJC010000057">
    <property type="protein sequence ID" value="KAF6231454.1"/>
    <property type="molecule type" value="Genomic_DNA"/>
</dbReference>
<organism evidence="8 9">
    <name type="scientific">Letharia columbiana</name>
    <dbReference type="NCBI Taxonomy" id="112416"/>
    <lineage>
        <taxon>Eukaryota</taxon>
        <taxon>Fungi</taxon>
        <taxon>Dikarya</taxon>
        <taxon>Ascomycota</taxon>
        <taxon>Pezizomycotina</taxon>
        <taxon>Lecanoromycetes</taxon>
        <taxon>OSLEUM clade</taxon>
        <taxon>Lecanoromycetidae</taxon>
        <taxon>Lecanorales</taxon>
        <taxon>Lecanorineae</taxon>
        <taxon>Parmeliaceae</taxon>
        <taxon>Letharia</taxon>
    </lineage>
</organism>
<dbReference type="RefSeq" id="XP_037160886.1">
    <property type="nucleotide sequence ID" value="XM_037312300.1"/>
</dbReference>
<dbReference type="InterPro" id="IPR049326">
    <property type="entry name" value="Rhodopsin_dom_fungi"/>
</dbReference>
<evidence type="ECO:0000313" key="9">
    <source>
        <dbReference type="Proteomes" id="UP000578531"/>
    </source>
</evidence>
<evidence type="ECO:0000256" key="5">
    <source>
        <dbReference type="ARBA" id="ARBA00038359"/>
    </source>
</evidence>
<feature type="domain" description="Rhodopsin" evidence="7">
    <location>
        <begin position="83"/>
        <end position="333"/>
    </location>
</feature>
<feature type="transmembrane region" description="Helical" evidence="6">
    <location>
        <begin position="263"/>
        <end position="285"/>
    </location>
</feature>
<evidence type="ECO:0000256" key="1">
    <source>
        <dbReference type="ARBA" id="ARBA00004141"/>
    </source>
</evidence>
<dbReference type="GO" id="GO:0016020">
    <property type="term" value="C:membrane"/>
    <property type="evidence" value="ECO:0007669"/>
    <property type="project" value="UniProtKB-SubCell"/>
</dbReference>
<comment type="subcellular location">
    <subcellularLocation>
        <location evidence="1">Membrane</location>
        <topology evidence="1">Multi-pass membrane protein</topology>
    </subcellularLocation>
</comment>
<feature type="transmembrane region" description="Helical" evidence="6">
    <location>
        <begin position="227"/>
        <end position="251"/>
    </location>
</feature>
<evidence type="ECO:0000256" key="4">
    <source>
        <dbReference type="ARBA" id="ARBA00023136"/>
    </source>
</evidence>
<reference evidence="8 9" key="1">
    <citation type="journal article" date="2020" name="Genomics">
        <title>Complete, high-quality genomes from long-read metagenomic sequencing of two wolf lichen thalli reveals enigmatic genome architecture.</title>
        <authorList>
            <person name="McKenzie S.K."/>
            <person name="Walston R.F."/>
            <person name="Allen J.L."/>
        </authorList>
    </citation>
    <scope>NUCLEOTIDE SEQUENCE [LARGE SCALE GENOMIC DNA]</scope>
    <source>
        <strain evidence="8">WasteWater2</strain>
    </source>
</reference>
<evidence type="ECO:0000259" key="7">
    <source>
        <dbReference type="Pfam" id="PF20684"/>
    </source>
</evidence>
<dbReference type="PANTHER" id="PTHR33048:SF47">
    <property type="entry name" value="INTEGRAL MEMBRANE PROTEIN-RELATED"/>
    <property type="match status" value="1"/>
</dbReference>
<feature type="transmembrane region" description="Helical" evidence="6">
    <location>
        <begin position="66"/>
        <end position="87"/>
    </location>
</feature>
<dbReference type="OrthoDB" id="10017208at2759"/>
<proteinExistence type="inferred from homology"/>
<keyword evidence="9" id="KW-1185">Reference proteome</keyword>
<dbReference type="Pfam" id="PF20684">
    <property type="entry name" value="Fung_rhodopsin"/>
    <property type="match status" value="1"/>
</dbReference>
<feature type="transmembrane region" description="Helical" evidence="6">
    <location>
        <begin position="177"/>
        <end position="198"/>
    </location>
</feature>
<dbReference type="AlphaFoldDB" id="A0A8H6FMW2"/>
<accession>A0A8H6FMW2</accession>
<evidence type="ECO:0000313" key="8">
    <source>
        <dbReference type="EMBL" id="KAF6231454.1"/>
    </source>
</evidence>
<keyword evidence="4 6" id="KW-0472">Membrane</keyword>
<feature type="transmembrane region" description="Helical" evidence="6">
    <location>
        <begin position="142"/>
        <end position="165"/>
    </location>
</feature>
<keyword evidence="2 6" id="KW-0812">Transmembrane</keyword>
<gene>
    <name evidence="8" type="ORF">HO173_010415</name>
</gene>
<protein>
    <recommendedName>
        <fullName evidence="7">Rhodopsin domain-containing protein</fullName>
    </recommendedName>
</protein>
<dbReference type="PANTHER" id="PTHR33048">
    <property type="entry name" value="PTH11-LIKE INTEGRAL MEMBRANE PROTEIN (AFU_ORTHOLOGUE AFUA_5G11245)"/>
    <property type="match status" value="1"/>
</dbReference>